<evidence type="ECO:0000256" key="1">
    <source>
        <dbReference type="ARBA" id="ARBA00001947"/>
    </source>
</evidence>
<dbReference type="GO" id="GO:0008270">
    <property type="term" value="F:zinc ion binding"/>
    <property type="evidence" value="ECO:0007669"/>
    <property type="project" value="InterPro"/>
</dbReference>
<dbReference type="SUPFAM" id="SSF52540">
    <property type="entry name" value="P-loop containing nucleoside triphosphate hydrolases"/>
    <property type="match status" value="1"/>
</dbReference>
<evidence type="ECO:0000256" key="18">
    <source>
        <dbReference type="ARBA" id="ARBA00023136"/>
    </source>
</evidence>
<dbReference type="eggNOG" id="KOG0731">
    <property type="taxonomic scope" value="Eukaryota"/>
</dbReference>
<dbReference type="Gene3D" id="1.20.58.760">
    <property type="entry name" value="Peptidase M41"/>
    <property type="match status" value="1"/>
</dbReference>
<keyword evidence="16" id="KW-0482">Metalloprotease</keyword>
<evidence type="ECO:0000256" key="14">
    <source>
        <dbReference type="ARBA" id="ARBA00022946"/>
    </source>
</evidence>
<dbReference type="FunFam" id="1.20.58.760:FF:000035">
    <property type="entry name" value="ATP-dependent zinc metalloprotease FTSH 6 chloroplastic"/>
    <property type="match status" value="1"/>
</dbReference>
<dbReference type="InterPro" id="IPR003960">
    <property type="entry name" value="ATPase_AAA_CS"/>
</dbReference>
<keyword evidence="11" id="KW-0378">Hydrolase</keyword>
<evidence type="ECO:0000256" key="9">
    <source>
        <dbReference type="ARBA" id="ARBA00022723"/>
    </source>
</evidence>
<reference evidence="21" key="2">
    <citation type="submission" date="2018-04" db="EMBL/GenBank/DDBJ databases">
        <title>OnivRS2 (Oryza nivara Reference Sequence Version 2).</title>
        <authorList>
            <person name="Zhang J."/>
            <person name="Kudrna D."/>
            <person name="Lee S."/>
            <person name="Talag J."/>
            <person name="Rajasekar S."/>
            <person name="Welchert J."/>
            <person name="Hsing Y.-I."/>
            <person name="Wing R.A."/>
        </authorList>
    </citation>
    <scope>NUCLEOTIDE SEQUENCE [LARGE SCALE GENOMIC DNA]</scope>
    <source>
        <strain evidence="21">SL10</strain>
    </source>
</reference>
<evidence type="ECO:0000256" key="11">
    <source>
        <dbReference type="ARBA" id="ARBA00022801"/>
    </source>
</evidence>
<protein>
    <recommendedName>
        <fullName evidence="20">AAA+ ATPase domain-containing protein</fullName>
    </recommendedName>
</protein>
<keyword evidence="7" id="KW-0645">Protease</keyword>
<dbReference type="SMART" id="SM00382">
    <property type="entry name" value="AAA"/>
    <property type="match status" value="1"/>
</dbReference>
<sequence>MVVVDASEFGAEGFDPKRWINAALDARHPSEPLDRFLADAEERLRSAADDAAAALERDSADALRRVPLACRDALRLRDDAVSLRSHLASVLQSLSQAEGSSAESITALARIDTVKQRMEAAYATLQVAEFANVRKQLEVLEERLDDMVQPRLVDALSNRKRAKRVEMENLDKSTAANGDENAEVPITGRAALDIAAIRLTDLPDKSKKLFTSKDPRFHALPLTSQRVAAFSDTVNELVYDVLISKVRQRLNEVARLPIWSSVEEPGGLPLPSFSAYPQAYVTSVGEYLLTLPQQLEPLAEGISGGEAGNEEAQFFATEWIFKVAEGATALFMEQLRGIHYITDRGAQQLAADIEYLSNVLSALSMPIPPFLATFHTCISTPRDQVRDLIKSDGGSQLDLPTAHLMAPTSMSLAAKTPLPFSTLPSSGVAQRPVSVTASLEHKTNDARRKFLKLALGNLGVGLPTLLGAKRALAEEQGVSSSRMSYSRFLEYLDKDRVKKVDLFENGTIAIVEAISPELGNRVQRVRVQLPGLSQELLQKLREKNIDFAAHSNQEDSGSLLFNLIGNLAFPLILIGGLFLLSRRAQGGLGGPNGPGFPLGFGQSRAKFQMEPNTGVTFDDVAGVDEAKQDFMEVVEFLKKPERFTAVGARIPKGVLLVGPPGTGKTLLAKAIAGEAGVPFFSISGSEFVEMFVGVGASRVRDLFKKAKENAPCIVFVDEIDAVGRQRGTGIGGGNDEREQTLNQLLTEMDGFEGNTGIIVIAATNRADILDSALLRPGRFDRQVSVDVPDVRGRTEILKVHGSNKKFDTDVSLEVIAMRTPGFSGADLANLLNEAAILAGRRGRTAISSKEIDDSIDRIVAGMEGTVMTDGKSKSLVAYHEVGHAICGTLTPGHDPVQKVTLIPRGQARGLTWFIPMDDPTLISRQQLFARIVGGLGGRAAEEIIFGEPEVTTGAAGDLQQITGLAKQMVVTFGMSDIGPWSLMDSGAQSGDVIMRMMARNSMSEKLAEDIDTAVKRLSDEAYEIALSQIRSNREAMDKIVEVLLEKETLSGDEFRAILSEFTEIPVENRREVHKD</sequence>
<dbReference type="PANTHER" id="PTHR23076:SF139">
    <property type="entry name" value="ATP-DEPENDENT ZINC METALLOPROTEASE FTSH 2, CHLOROPLASTIC"/>
    <property type="match status" value="1"/>
</dbReference>
<keyword evidence="18" id="KW-0472">Membrane</keyword>
<dbReference type="Pfam" id="PF10191">
    <property type="entry name" value="COG7"/>
    <property type="match status" value="2"/>
</dbReference>
<comment type="similarity">
    <text evidence="3">In the C-terminal section; belongs to the peptidase M41 family.</text>
</comment>
<evidence type="ECO:0000313" key="22">
    <source>
        <dbReference type="Proteomes" id="UP000006591"/>
    </source>
</evidence>
<evidence type="ECO:0000256" key="16">
    <source>
        <dbReference type="ARBA" id="ARBA00023049"/>
    </source>
</evidence>
<dbReference type="GO" id="GO:0006886">
    <property type="term" value="P:intracellular protein transport"/>
    <property type="evidence" value="ECO:0007669"/>
    <property type="project" value="InterPro"/>
</dbReference>
<dbReference type="NCBIfam" id="TIGR01241">
    <property type="entry name" value="FtsH_fam"/>
    <property type="match status" value="1"/>
</dbReference>
<feature type="domain" description="AAA+ ATPase" evidence="20">
    <location>
        <begin position="650"/>
        <end position="789"/>
    </location>
</feature>
<dbReference type="HAMAP" id="MF_01458">
    <property type="entry name" value="FtsH"/>
    <property type="match status" value="1"/>
</dbReference>
<evidence type="ECO:0000256" key="17">
    <source>
        <dbReference type="ARBA" id="ARBA00023078"/>
    </source>
</evidence>
<dbReference type="InterPro" id="IPR005936">
    <property type="entry name" value="FtsH"/>
</dbReference>
<evidence type="ECO:0000256" key="7">
    <source>
        <dbReference type="ARBA" id="ARBA00022670"/>
    </source>
</evidence>
<evidence type="ECO:0000256" key="13">
    <source>
        <dbReference type="ARBA" id="ARBA00022840"/>
    </source>
</evidence>
<accession>A0A0E0HVM5</accession>
<organism evidence="21">
    <name type="scientific">Oryza nivara</name>
    <name type="common">Indian wild rice</name>
    <name type="synonym">Oryza sativa f. spontanea</name>
    <dbReference type="NCBI Taxonomy" id="4536"/>
    <lineage>
        <taxon>Eukaryota</taxon>
        <taxon>Viridiplantae</taxon>
        <taxon>Streptophyta</taxon>
        <taxon>Embryophyta</taxon>
        <taxon>Tracheophyta</taxon>
        <taxon>Spermatophyta</taxon>
        <taxon>Magnoliopsida</taxon>
        <taxon>Liliopsida</taxon>
        <taxon>Poales</taxon>
        <taxon>Poaceae</taxon>
        <taxon>BOP clade</taxon>
        <taxon>Oryzoideae</taxon>
        <taxon>Oryzeae</taxon>
        <taxon>Oryzinae</taxon>
        <taxon>Oryza</taxon>
    </lineage>
</organism>
<dbReference type="MEROPS" id="M41.025"/>
<evidence type="ECO:0000256" key="2">
    <source>
        <dbReference type="ARBA" id="ARBA00003497"/>
    </source>
</evidence>
<dbReference type="GO" id="GO:0006508">
    <property type="term" value="P:proteolysis"/>
    <property type="evidence" value="ECO:0007669"/>
    <property type="project" value="UniProtKB-KW"/>
</dbReference>
<keyword evidence="6" id="KW-0934">Plastid</keyword>
<dbReference type="CDD" id="cd19501">
    <property type="entry name" value="RecA-like_FtsH"/>
    <property type="match status" value="1"/>
</dbReference>
<evidence type="ECO:0000256" key="8">
    <source>
        <dbReference type="ARBA" id="ARBA00022692"/>
    </source>
</evidence>
<evidence type="ECO:0000256" key="12">
    <source>
        <dbReference type="ARBA" id="ARBA00022833"/>
    </source>
</evidence>
<dbReference type="GO" id="GO:0004222">
    <property type="term" value="F:metalloendopeptidase activity"/>
    <property type="evidence" value="ECO:0007669"/>
    <property type="project" value="InterPro"/>
</dbReference>
<dbReference type="InterPro" id="IPR041569">
    <property type="entry name" value="AAA_lid_3"/>
</dbReference>
<dbReference type="PROSITE" id="PS00674">
    <property type="entry name" value="AAA"/>
    <property type="match status" value="1"/>
</dbReference>
<keyword evidence="14" id="KW-0809">Transit peptide</keyword>
<dbReference type="InterPro" id="IPR027417">
    <property type="entry name" value="P-loop_NTPase"/>
</dbReference>
<dbReference type="HOGENOM" id="CLU_287071_0_0_1"/>
<keyword evidence="9" id="KW-0479">Metal-binding</keyword>
<dbReference type="GO" id="GO:0005524">
    <property type="term" value="F:ATP binding"/>
    <property type="evidence" value="ECO:0007669"/>
    <property type="project" value="UniProtKB-KW"/>
</dbReference>
<keyword evidence="15" id="KW-1133">Transmembrane helix</keyword>
<dbReference type="InterPro" id="IPR037219">
    <property type="entry name" value="Peptidase_M41-like"/>
</dbReference>
<keyword evidence="8" id="KW-0812">Transmembrane</keyword>
<dbReference type="GO" id="GO:0010304">
    <property type="term" value="P:PSII associated light-harvesting complex II catabolic process"/>
    <property type="evidence" value="ECO:0007669"/>
    <property type="project" value="UniProtKB-ARBA"/>
</dbReference>
<reference evidence="21" key="1">
    <citation type="submission" date="2015-04" db="UniProtKB">
        <authorList>
            <consortium name="EnsemblPlants"/>
        </authorList>
    </citation>
    <scope>IDENTIFICATION</scope>
    <source>
        <strain evidence="21">SL10</strain>
    </source>
</reference>
<dbReference type="Gene3D" id="1.10.8.60">
    <property type="match status" value="1"/>
</dbReference>
<comment type="similarity">
    <text evidence="4">In the N-terminal section; belongs to the AAA ATPase family.</text>
</comment>
<dbReference type="Gene3D" id="3.30.720.210">
    <property type="match status" value="1"/>
</dbReference>
<keyword evidence="17" id="KW-0793">Thylakoid</keyword>
<dbReference type="Gene3D" id="3.40.50.300">
    <property type="entry name" value="P-loop containing nucleotide triphosphate hydrolases"/>
    <property type="match status" value="1"/>
</dbReference>
<dbReference type="eggNOG" id="KOG4182">
    <property type="taxonomic scope" value="Eukaryota"/>
</dbReference>
<evidence type="ECO:0000256" key="5">
    <source>
        <dbReference type="ARBA" id="ARBA00022528"/>
    </source>
</evidence>
<dbReference type="Proteomes" id="UP000006591">
    <property type="component" value="Chromosome 6"/>
</dbReference>
<dbReference type="InterPro" id="IPR011546">
    <property type="entry name" value="Pept_M41_FtsH_extracell"/>
</dbReference>
<evidence type="ECO:0000256" key="15">
    <source>
        <dbReference type="ARBA" id="ARBA00022989"/>
    </source>
</evidence>
<comment type="cofactor">
    <cofactor evidence="1">
        <name>Zn(2+)</name>
        <dbReference type="ChEBI" id="CHEBI:29105"/>
    </cofactor>
</comment>
<evidence type="ECO:0000256" key="3">
    <source>
        <dbReference type="ARBA" id="ARBA00010044"/>
    </source>
</evidence>
<name>A0A0E0HVM5_ORYNI</name>
<dbReference type="PANTHER" id="PTHR23076">
    <property type="entry name" value="METALLOPROTEASE M41 FTSH"/>
    <property type="match status" value="1"/>
</dbReference>
<dbReference type="Pfam" id="PF01434">
    <property type="entry name" value="Peptidase_M41"/>
    <property type="match status" value="1"/>
</dbReference>
<dbReference type="EnsemblPlants" id="ONIVA06G30680.1">
    <property type="protein sequence ID" value="ONIVA06G30680.1"/>
    <property type="gene ID" value="ONIVA06G30680"/>
</dbReference>
<dbReference type="Pfam" id="PF06480">
    <property type="entry name" value="FtsH_ext"/>
    <property type="match status" value="1"/>
</dbReference>
<keyword evidence="22" id="KW-1185">Reference proteome</keyword>
<dbReference type="AlphaFoldDB" id="A0A0E0HVM5"/>
<dbReference type="InterPro" id="IPR019335">
    <property type="entry name" value="COG7"/>
</dbReference>
<dbReference type="FunFam" id="3.40.50.300:FF:000001">
    <property type="entry name" value="ATP-dependent zinc metalloprotease FtsH"/>
    <property type="match status" value="1"/>
</dbReference>
<proteinExistence type="inferred from homology"/>
<dbReference type="Pfam" id="PF00004">
    <property type="entry name" value="AAA"/>
    <property type="match status" value="1"/>
</dbReference>
<dbReference type="GO" id="GO:0009535">
    <property type="term" value="C:chloroplast thylakoid membrane"/>
    <property type="evidence" value="ECO:0007669"/>
    <property type="project" value="UniProtKB-SubCell"/>
</dbReference>
<evidence type="ECO:0000256" key="10">
    <source>
        <dbReference type="ARBA" id="ARBA00022741"/>
    </source>
</evidence>
<dbReference type="InterPro" id="IPR000642">
    <property type="entry name" value="Peptidase_M41"/>
</dbReference>
<comment type="subcellular location">
    <subcellularLocation>
        <location evidence="19">Plastid</location>
        <location evidence="19">Chloroplast thylakoid membrane</location>
        <topology evidence="19">Single-pass membrane protein</topology>
        <orientation evidence="19">Stromal side</orientation>
    </subcellularLocation>
</comment>
<evidence type="ECO:0000313" key="21">
    <source>
        <dbReference type="EnsemblPlants" id="ONIVA06G30680.1"/>
    </source>
</evidence>
<dbReference type="STRING" id="4536.A0A0E0HVM5"/>
<evidence type="ECO:0000256" key="6">
    <source>
        <dbReference type="ARBA" id="ARBA00022640"/>
    </source>
</evidence>
<dbReference type="Gramene" id="ONIVA06G30680.1">
    <property type="protein sequence ID" value="ONIVA06G30680.1"/>
    <property type="gene ID" value="ONIVA06G30680"/>
</dbReference>
<dbReference type="InterPro" id="IPR003959">
    <property type="entry name" value="ATPase_AAA_core"/>
</dbReference>
<evidence type="ECO:0000256" key="4">
    <source>
        <dbReference type="ARBA" id="ARBA00010550"/>
    </source>
</evidence>
<dbReference type="InterPro" id="IPR003593">
    <property type="entry name" value="AAA+_ATPase"/>
</dbReference>
<evidence type="ECO:0000256" key="19">
    <source>
        <dbReference type="ARBA" id="ARBA00060455"/>
    </source>
</evidence>
<dbReference type="Pfam" id="PF17862">
    <property type="entry name" value="AAA_lid_3"/>
    <property type="match status" value="1"/>
</dbReference>
<keyword evidence="10" id="KW-0547">Nucleotide-binding</keyword>
<dbReference type="GO" id="GO:0017119">
    <property type="term" value="C:Golgi transport complex"/>
    <property type="evidence" value="ECO:0007669"/>
    <property type="project" value="InterPro"/>
</dbReference>
<dbReference type="GO" id="GO:0004176">
    <property type="term" value="F:ATP-dependent peptidase activity"/>
    <property type="evidence" value="ECO:0007669"/>
    <property type="project" value="InterPro"/>
</dbReference>
<comment type="function">
    <text evidence="2">Probable ATP-dependent zinc metallopeptidase.</text>
</comment>
<keyword evidence="12" id="KW-0862">Zinc</keyword>
<dbReference type="SUPFAM" id="SSF140990">
    <property type="entry name" value="FtsH protease domain-like"/>
    <property type="match status" value="1"/>
</dbReference>
<evidence type="ECO:0000259" key="20">
    <source>
        <dbReference type="SMART" id="SM00382"/>
    </source>
</evidence>
<keyword evidence="13" id="KW-0067">ATP-binding</keyword>
<dbReference type="GO" id="GO:0016887">
    <property type="term" value="F:ATP hydrolysis activity"/>
    <property type="evidence" value="ECO:0007669"/>
    <property type="project" value="InterPro"/>
</dbReference>
<dbReference type="FunFam" id="3.30.720.210:FF:000002">
    <property type="entry name" value="ATP-dependent zinc metalloprotease FTSH chloroplastic"/>
    <property type="match status" value="1"/>
</dbReference>
<dbReference type="FunFam" id="1.10.8.60:FF:000001">
    <property type="entry name" value="ATP-dependent zinc metalloprotease FtsH"/>
    <property type="match status" value="1"/>
</dbReference>
<keyword evidence="5" id="KW-0150">Chloroplast</keyword>